<evidence type="ECO:0000313" key="6">
    <source>
        <dbReference type="Proteomes" id="UP000309594"/>
    </source>
</evidence>
<dbReference type="InterPro" id="IPR018062">
    <property type="entry name" value="HTH_AraC-typ_CS"/>
</dbReference>
<dbReference type="PANTHER" id="PTHR43280:SF30">
    <property type="entry name" value="MMSAB OPERON REGULATORY PROTEIN"/>
    <property type="match status" value="1"/>
</dbReference>
<feature type="domain" description="HTH araC/xylS-type" evidence="4">
    <location>
        <begin position="1"/>
        <end position="56"/>
    </location>
</feature>
<dbReference type="PRINTS" id="PR00032">
    <property type="entry name" value="HTHARAC"/>
</dbReference>
<dbReference type="SMART" id="SM00342">
    <property type="entry name" value="HTH_ARAC"/>
    <property type="match status" value="1"/>
</dbReference>
<dbReference type="GO" id="GO:0043565">
    <property type="term" value="F:sequence-specific DNA binding"/>
    <property type="evidence" value="ECO:0007669"/>
    <property type="project" value="InterPro"/>
</dbReference>
<organism evidence="5 6">
    <name type="scientific">Pedobacter hiemivivus</name>
    <dbReference type="NCBI Taxonomy" id="2530454"/>
    <lineage>
        <taxon>Bacteria</taxon>
        <taxon>Pseudomonadati</taxon>
        <taxon>Bacteroidota</taxon>
        <taxon>Sphingobacteriia</taxon>
        <taxon>Sphingobacteriales</taxon>
        <taxon>Sphingobacteriaceae</taxon>
        <taxon>Pedobacter</taxon>
    </lineage>
</organism>
<dbReference type="PANTHER" id="PTHR43280">
    <property type="entry name" value="ARAC-FAMILY TRANSCRIPTIONAL REGULATOR"/>
    <property type="match status" value="1"/>
</dbReference>
<keyword evidence="3" id="KW-0804">Transcription</keyword>
<gene>
    <name evidence="5" type="ORF">FBD94_21245</name>
</gene>
<dbReference type="SUPFAM" id="SSF46689">
    <property type="entry name" value="Homeodomain-like"/>
    <property type="match status" value="1"/>
</dbReference>
<dbReference type="GO" id="GO:0003700">
    <property type="term" value="F:DNA-binding transcription factor activity"/>
    <property type="evidence" value="ECO:0007669"/>
    <property type="project" value="InterPro"/>
</dbReference>
<accession>A0A4U1G2Y0</accession>
<name>A0A4U1G2Y0_9SPHI</name>
<evidence type="ECO:0000259" key="4">
    <source>
        <dbReference type="PROSITE" id="PS01124"/>
    </source>
</evidence>
<evidence type="ECO:0000256" key="3">
    <source>
        <dbReference type="ARBA" id="ARBA00023163"/>
    </source>
</evidence>
<dbReference type="InterPro" id="IPR020449">
    <property type="entry name" value="Tscrpt_reg_AraC-type_HTH"/>
</dbReference>
<evidence type="ECO:0000313" key="5">
    <source>
        <dbReference type="EMBL" id="TKC57159.1"/>
    </source>
</evidence>
<dbReference type="InterPro" id="IPR009057">
    <property type="entry name" value="Homeodomain-like_sf"/>
</dbReference>
<keyword evidence="2" id="KW-0238">DNA-binding</keyword>
<protein>
    <submittedName>
        <fullName evidence="5">AraC family transcriptional regulator</fullName>
    </submittedName>
</protein>
<dbReference type="PROSITE" id="PS01124">
    <property type="entry name" value="HTH_ARAC_FAMILY_2"/>
    <property type="match status" value="1"/>
</dbReference>
<keyword evidence="1" id="KW-0805">Transcription regulation</keyword>
<dbReference type="Gene3D" id="1.10.10.60">
    <property type="entry name" value="Homeodomain-like"/>
    <property type="match status" value="1"/>
</dbReference>
<dbReference type="PROSITE" id="PS00041">
    <property type="entry name" value="HTH_ARAC_FAMILY_1"/>
    <property type="match status" value="1"/>
</dbReference>
<dbReference type="InterPro" id="IPR018060">
    <property type="entry name" value="HTH_AraC"/>
</dbReference>
<evidence type="ECO:0000256" key="2">
    <source>
        <dbReference type="ARBA" id="ARBA00023125"/>
    </source>
</evidence>
<reference evidence="5 6" key="1">
    <citation type="submission" date="2019-04" db="EMBL/GenBank/DDBJ databases">
        <title>Pedobacter sp. RP-1-16 sp. nov., isolated from Arctic soil.</title>
        <authorList>
            <person name="Dahal R.H."/>
            <person name="Kim D.-U."/>
        </authorList>
    </citation>
    <scope>NUCLEOTIDE SEQUENCE [LARGE SCALE GENOMIC DNA]</scope>
    <source>
        <strain evidence="5 6">RP-1-16</strain>
    </source>
</reference>
<comment type="caution">
    <text evidence="5">The sequence shown here is derived from an EMBL/GenBank/DDBJ whole genome shotgun (WGS) entry which is preliminary data.</text>
</comment>
<dbReference type="AlphaFoldDB" id="A0A4U1G2Y0"/>
<sequence length="65" mass="7783">MDYFIHLKMQRACQFLYANETKIKTIALDLGYEDPFYFSRVFKRYIGMSPKQYKLTTNIRSSSLT</sequence>
<evidence type="ECO:0000256" key="1">
    <source>
        <dbReference type="ARBA" id="ARBA00023015"/>
    </source>
</evidence>
<proteinExistence type="predicted"/>
<dbReference type="Pfam" id="PF12833">
    <property type="entry name" value="HTH_18"/>
    <property type="match status" value="1"/>
</dbReference>
<dbReference type="Proteomes" id="UP000309594">
    <property type="component" value="Unassembled WGS sequence"/>
</dbReference>
<dbReference type="EMBL" id="SWDX01000010">
    <property type="protein sequence ID" value="TKC57159.1"/>
    <property type="molecule type" value="Genomic_DNA"/>
</dbReference>
<dbReference type="RefSeq" id="WP_136881698.1">
    <property type="nucleotide sequence ID" value="NZ_SWDX01000010.1"/>
</dbReference>